<dbReference type="Gene3D" id="3.40.50.2300">
    <property type="match status" value="1"/>
</dbReference>
<evidence type="ECO:0008006" key="13">
    <source>
        <dbReference type="Google" id="ProtNLM"/>
    </source>
</evidence>
<dbReference type="OrthoDB" id="445936at2759"/>
<dbReference type="FunFam" id="3.30.420.10:FF:000014">
    <property type="entry name" value="Piwi-like RNA-mediated gene silencing 1"/>
    <property type="match status" value="1"/>
</dbReference>
<dbReference type="CDD" id="cd04658">
    <property type="entry name" value="Piwi_piwi-like_Euk"/>
    <property type="match status" value="1"/>
</dbReference>
<dbReference type="GO" id="GO:0030154">
    <property type="term" value="P:cell differentiation"/>
    <property type="evidence" value="ECO:0007669"/>
    <property type="project" value="UniProtKB-KW"/>
</dbReference>
<dbReference type="CDD" id="cd02845">
    <property type="entry name" value="PAZ_piwi_like"/>
    <property type="match status" value="1"/>
</dbReference>
<dbReference type="Gene3D" id="2.170.260.10">
    <property type="entry name" value="paz domain"/>
    <property type="match status" value="1"/>
</dbReference>
<keyword evidence="2" id="KW-0217">Developmental protein</keyword>
<dbReference type="SMART" id="SM00950">
    <property type="entry name" value="Piwi"/>
    <property type="match status" value="1"/>
</dbReference>
<dbReference type="SUPFAM" id="SSF53098">
    <property type="entry name" value="Ribonuclease H-like"/>
    <property type="match status" value="1"/>
</dbReference>
<evidence type="ECO:0000256" key="2">
    <source>
        <dbReference type="ARBA" id="ARBA00022473"/>
    </source>
</evidence>
<dbReference type="FunFam" id="2.170.260.10:FF:000003">
    <property type="entry name" value="Piwi-like RNA-mediated gene silencing 2"/>
    <property type="match status" value="1"/>
</dbReference>
<evidence type="ECO:0000259" key="10">
    <source>
        <dbReference type="PROSITE" id="PS50822"/>
    </source>
</evidence>
<sequence length="863" mass="97069">MDPPPRPLGRGRGRGRSVRDSTSSGISDVGSVSGLSSSMQSLGEVPPLGKVPGQTEMGPPGPKPSRSSLSSYSDSSSVASSSQSMPTRPGTAYSVVRTMPEKLKSKKGITGQPIQLLANYFKLCKVTDCTLYQYHVDFLPEEDRPSVRKAVLRRHTQDLGGHLFDGMILYSARVYPSQPYVLTSTNEDGTMCTITITLTRTVARGDQEYIQFFNVLMRRCLSLLNLQLVGRNFFDPHAKIQMGNFQMELWPGYQTSIREHENDILMCTRITHKVMRTDTVLDLMASTQRKGGNWQKAFCDAALGLVVMTDYNSRTYRVDDVDFEVTPKSKFSMRDTGDVSYAEYYEKRYNIKIKCLDQPLLISKSKAKDMRAGLPETVYIIPELCRITGLTDEMRSNFRLMSALAEHTRVGPTKRVEKMLHFSRRLMEEQRVVQELSQWNMQITNNLIQFQGRVLPQETIIQGKVGREIRYPAGANVDWTPKLKRNEMSDAAALDTWVVMVPRTIERETCEFVNAVMGAASAMGFKMAMPKRWDLPDDNQATYVNQLEDMLSQCVPKPSLVLCAVTNNRGDRYSAIKKKTLVDRPVPTQVVTVKAMTNRNLQSIACKVAIQMNCKVGGAPWAVEMPMKGTMFVGFDVSHDTINKSISYGCIVASLNNSLSRWFSTVSAHKSCEEMSNEVALNILKAVRKYQLVNQSLPARIIIYRDGVGDGQIPFVCKHEVAMIKEKLTEVYGGEMWRMAFIIVSKRINTRIFQASNRNNPPPGTVVDDCITLPERYDFFVVSQHANVGTVSPTAYHVISDNSGLDPDKMQRLAYKMTHVYFNWSGTVKVPGPVQYAHKLAQVTSMYLHKLPNSEINDVLYFL</sequence>
<keyword evidence="12" id="KW-1185">Reference proteome</keyword>
<dbReference type="Gene3D" id="3.30.420.10">
    <property type="entry name" value="Ribonuclease H-like superfamily/Ribonuclease H"/>
    <property type="match status" value="1"/>
</dbReference>
<dbReference type="PANTHER" id="PTHR22891">
    <property type="entry name" value="EUKARYOTIC TRANSLATION INITIATION FACTOR 2C"/>
    <property type="match status" value="1"/>
</dbReference>
<comment type="caution">
    <text evidence="11">The sequence shown here is derived from an EMBL/GenBank/DDBJ whole genome shotgun (WGS) entry which is preliminary data.</text>
</comment>
<dbReference type="Pfam" id="PF02171">
    <property type="entry name" value="Piwi"/>
    <property type="match status" value="1"/>
</dbReference>
<feature type="region of interest" description="Disordered" evidence="8">
    <location>
        <begin position="1"/>
        <end position="92"/>
    </location>
</feature>
<name>A0A8S1D807_9INSE</name>
<evidence type="ECO:0000256" key="3">
    <source>
        <dbReference type="ARBA" id="ARBA00022490"/>
    </source>
</evidence>
<dbReference type="Proteomes" id="UP000494165">
    <property type="component" value="Unassembled WGS sequence"/>
</dbReference>
<dbReference type="EMBL" id="CADEPI010000128">
    <property type="protein sequence ID" value="CAB3376469.1"/>
    <property type="molecule type" value="Genomic_DNA"/>
</dbReference>
<dbReference type="SMART" id="SM00949">
    <property type="entry name" value="PAZ"/>
    <property type="match status" value="1"/>
</dbReference>
<dbReference type="Pfam" id="PF23278">
    <property type="entry name" value="Piwi_N"/>
    <property type="match status" value="1"/>
</dbReference>
<dbReference type="InterPro" id="IPR036085">
    <property type="entry name" value="PAZ_dom_sf"/>
</dbReference>
<comment type="similarity">
    <text evidence="7">Belongs to the argonaute family. Piwi subfamily.</text>
</comment>
<dbReference type="InterPro" id="IPR012337">
    <property type="entry name" value="RNaseH-like_sf"/>
</dbReference>
<comment type="subcellular location">
    <subcellularLocation>
        <location evidence="1">Cytoplasm</location>
    </subcellularLocation>
</comment>
<gene>
    <name evidence="11" type="ORF">CLODIP_2_CD04043</name>
</gene>
<dbReference type="GO" id="GO:0005737">
    <property type="term" value="C:cytoplasm"/>
    <property type="evidence" value="ECO:0007669"/>
    <property type="project" value="UniProtKB-SubCell"/>
</dbReference>
<dbReference type="PROSITE" id="PS50822">
    <property type="entry name" value="PIWI"/>
    <property type="match status" value="1"/>
</dbReference>
<dbReference type="InterPro" id="IPR036397">
    <property type="entry name" value="RNaseH_sf"/>
</dbReference>
<keyword evidence="5" id="KW-0694">RNA-binding</keyword>
<reference evidence="11 12" key="1">
    <citation type="submission" date="2020-04" db="EMBL/GenBank/DDBJ databases">
        <authorList>
            <person name="Alioto T."/>
            <person name="Alioto T."/>
            <person name="Gomez Garrido J."/>
        </authorList>
    </citation>
    <scope>NUCLEOTIDE SEQUENCE [LARGE SCALE GENOMIC DNA]</scope>
</reference>
<evidence type="ECO:0000259" key="9">
    <source>
        <dbReference type="PROSITE" id="PS50821"/>
    </source>
</evidence>
<keyword evidence="6" id="KW-0943">RNA-mediated gene silencing</keyword>
<dbReference type="GO" id="GO:0003723">
    <property type="term" value="F:RNA binding"/>
    <property type="evidence" value="ECO:0007669"/>
    <property type="project" value="UniProtKB-KW"/>
</dbReference>
<feature type="compositionally biased region" description="Low complexity" evidence="8">
    <location>
        <begin position="20"/>
        <end position="43"/>
    </location>
</feature>
<dbReference type="Pfam" id="PF02170">
    <property type="entry name" value="PAZ"/>
    <property type="match status" value="1"/>
</dbReference>
<feature type="domain" description="PAZ" evidence="9">
    <location>
        <begin position="279"/>
        <end position="389"/>
    </location>
</feature>
<keyword evidence="3" id="KW-0963">Cytoplasm</keyword>
<evidence type="ECO:0000256" key="1">
    <source>
        <dbReference type="ARBA" id="ARBA00004496"/>
    </source>
</evidence>
<dbReference type="SUPFAM" id="SSF101690">
    <property type="entry name" value="PAZ domain"/>
    <property type="match status" value="1"/>
</dbReference>
<accession>A0A8S1D807</accession>
<protein>
    <recommendedName>
        <fullName evidence="13">Piwi domain-containing protein</fullName>
    </recommendedName>
</protein>
<evidence type="ECO:0000256" key="7">
    <source>
        <dbReference type="ARBA" id="ARBA00038291"/>
    </source>
</evidence>
<proteinExistence type="inferred from homology"/>
<evidence type="ECO:0000256" key="5">
    <source>
        <dbReference type="ARBA" id="ARBA00022884"/>
    </source>
</evidence>
<dbReference type="AlphaFoldDB" id="A0A8S1D807"/>
<evidence type="ECO:0000256" key="6">
    <source>
        <dbReference type="ARBA" id="ARBA00023158"/>
    </source>
</evidence>
<feature type="compositionally biased region" description="Low complexity" evidence="8">
    <location>
        <begin position="64"/>
        <end position="86"/>
    </location>
</feature>
<dbReference type="GO" id="GO:0140965">
    <property type="term" value="P:secondary piRNA processing"/>
    <property type="evidence" value="ECO:0007669"/>
    <property type="project" value="UniProtKB-ARBA"/>
</dbReference>
<dbReference type="InterPro" id="IPR003100">
    <property type="entry name" value="PAZ_dom"/>
</dbReference>
<organism evidence="11 12">
    <name type="scientific">Cloeon dipterum</name>
    <dbReference type="NCBI Taxonomy" id="197152"/>
    <lineage>
        <taxon>Eukaryota</taxon>
        <taxon>Metazoa</taxon>
        <taxon>Ecdysozoa</taxon>
        <taxon>Arthropoda</taxon>
        <taxon>Hexapoda</taxon>
        <taxon>Insecta</taxon>
        <taxon>Pterygota</taxon>
        <taxon>Palaeoptera</taxon>
        <taxon>Ephemeroptera</taxon>
        <taxon>Pisciforma</taxon>
        <taxon>Baetidae</taxon>
        <taxon>Cloeon</taxon>
    </lineage>
</organism>
<evidence type="ECO:0000256" key="4">
    <source>
        <dbReference type="ARBA" id="ARBA00022782"/>
    </source>
</evidence>
<evidence type="ECO:0000256" key="8">
    <source>
        <dbReference type="SAM" id="MobiDB-lite"/>
    </source>
</evidence>
<dbReference type="InterPro" id="IPR003165">
    <property type="entry name" value="Piwi"/>
</dbReference>
<feature type="domain" description="Piwi" evidence="10">
    <location>
        <begin position="560"/>
        <end position="849"/>
    </location>
</feature>
<keyword evidence="4" id="KW-0221">Differentiation</keyword>
<dbReference type="PROSITE" id="PS50821">
    <property type="entry name" value="PAZ"/>
    <property type="match status" value="1"/>
</dbReference>
<evidence type="ECO:0000313" key="12">
    <source>
        <dbReference type="Proteomes" id="UP000494165"/>
    </source>
</evidence>
<evidence type="ECO:0000313" key="11">
    <source>
        <dbReference type="EMBL" id="CAB3376469.1"/>
    </source>
</evidence>